<keyword evidence="2" id="KW-1185">Reference proteome</keyword>
<dbReference type="SUPFAM" id="SSF52833">
    <property type="entry name" value="Thioredoxin-like"/>
    <property type="match status" value="1"/>
</dbReference>
<dbReference type="EMBL" id="FPIY01000004">
    <property type="protein sequence ID" value="SFW59857.1"/>
    <property type="molecule type" value="Genomic_DNA"/>
</dbReference>
<proteinExistence type="predicted"/>
<organism evidence="1 2">
    <name type="scientific">Cellulophaga fucicola</name>
    <dbReference type="NCBI Taxonomy" id="76595"/>
    <lineage>
        <taxon>Bacteria</taxon>
        <taxon>Pseudomonadati</taxon>
        <taxon>Bacteroidota</taxon>
        <taxon>Flavobacteriia</taxon>
        <taxon>Flavobacteriales</taxon>
        <taxon>Flavobacteriaceae</taxon>
        <taxon>Cellulophaga</taxon>
    </lineage>
</organism>
<sequence>MNTTNTINNSVTSLINNAISTALSYTEYRELMQNLVASNKSTGVLQTDALANYTMLNDKRMKRLDKTAKLDATTIYKTQQVATKTTWLVLTESWCGDAAQSMPVMQKIAEQNPNIDVKVILRDENLELMNHFLYNNTLSIPRLIAIDNDTQKVIGNWGPRPSKLTAIVEAYKAEHGALDAEFKQELQVWYNKDKGQNTIEDLVQLLPLK</sequence>
<dbReference type="RefSeq" id="WP_072304313.1">
    <property type="nucleotide sequence ID" value="NZ_FPIY01000004.1"/>
</dbReference>
<dbReference type="AlphaFoldDB" id="A0A1K1QJK6"/>
<dbReference type="InterPro" id="IPR036249">
    <property type="entry name" value="Thioredoxin-like_sf"/>
</dbReference>
<evidence type="ECO:0000313" key="1">
    <source>
        <dbReference type="EMBL" id="SFW59857.1"/>
    </source>
</evidence>
<dbReference type="Gene3D" id="3.40.30.10">
    <property type="entry name" value="Glutaredoxin"/>
    <property type="match status" value="1"/>
</dbReference>
<dbReference type="OrthoDB" id="6120799at2"/>
<gene>
    <name evidence="1" type="ORF">SAMN05660313_02682</name>
</gene>
<accession>A0A1K1QJK6</accession>
<protein>
    <submittedName>
        <fullName evidence="1">Thioredoxin</fullName>
    </submittedName>
</protein>
<dbReference type="STRING" id="76595.SAMN05660313_02682"/>
<evidence type="ECO:0000313" key="2">
    <source>
        <dbReference type="Proteomes" id="UP000183257"/>
    </source>
</evidence>
<dbReference type="Proteomes" id="UP000183257">
    <property type="component" value="Unassembled WGS sequence"/>
</dbReference>
<dbReference type="Pfam" id="PF14595">
    <property type="entry name" value="Thioredoxin_9"/>
    <property type="match status" value="1"/>
</dbReference>
<reference evidence="2" key="1">
    <citation type="submission" date="2016-11" db="EMBL/GenBank/DDBJ databases">
        <authorList>
            <person name="Varghese N."/>
            <person name="Submissions S."/>
        </authorList>
    </citation>
    <scope>NUCLEOTIDE SEQUENCE [LARGE SCALE GENOMIC DNA]</scope>
    <source>
        <strain evidence="2">DSM 24786</strain>
    </source>
</reference>
<name>A0A1K1QJK6_9FLAO</name>